<gene>
    <name evidence="2" type="ORF">J1N35_007130</name>
</gene>
<evidence type="ECO:0000313" key="3">
    <source>
        <dbReference type="Proteomes" id="UP000828251"/>
    </source>
</evidence>
<protein>
    <recommendedName>
        <fullName evidence="4">Secreted protein</fullName>
    </recommendedName>
</protein>
<name>A0A9D3W6G3_9ROSI</name>
<sequence length="116" mass="13578">MFGWPYSFHNFLVVAFSGLVLRWQPTVSSLEHRRRHYSGFQPHPSRELGFSGSRYYYCFNSIVTSTTGGNDCLKTYCIKRGKPDSSNDDLFLIKIVRYTRLSGRYVYRTRVNETLC</sequence>
<evidence type="ECO:0000256" key="1">
    <source>
        <dbReference type="SAM" id="SignalP"/>
    </source>
</evidence>
<organism evidence="2 3">
    <name type="scientific">Gossypium stocksii</name>
    <dbReference type="NCBI Taxonomy" id="47602"/>
    <lineage>
        <taxon>Eukaryota</taxon>
        <taxon>Viridiplantae</taxon>
        <taxon>Streptophyta</taxon>
        <taxon>Embryophyta</taxon>
        <taxon>Tracheophyta</taxon>
        <taxon>Spermatophyta</taxon>
        <taxon>Magnoliopsida</taxon>
        <taxon>eudicotyledons</taxon>
        <taxon>Gunneridae</taxon>
        <taxon>Pentapetalae</taxon>
        <taxon>rosids</taxon>
        <taxon>malvids</taxon>
        <taxon>Malvales</taxon>
        <taxon>Malvaceae</taxon>
        <taxon>Malvoideae</taxon>
        <taxon>Gossypium</taxon>
    </lineage>
</organism>
<keyword evidence="3" id="KW-1185">Reference proteome</keyword>
<evidence type="ECO:0000313" key="2">
    <source>
        <dbReference type="EMBL" id="KAH1113752.1"/>
    </source>
</evidence>
<evidence type="ECO:0008006" key="4">
    <source>
        <dbReference type="Google" id="ProtNLM"/>
    </source>
</evidence>
<dbReference type="Proteomes" id="UP000828251">
    <property type="component" value="Unassembled WGS sequence"/>
</dbReference>
<dbReference type="AlphaFoldDB" id="A0A9D3W6G3"/>
<feature type="chain" id="PRO_5039176901" description="Secreted protein" evidence="1">
    <location>
        <begin position="23"/>
        <end position="116"/>
    </location>
</feature>
<dbReference type="EMBL" id="JAIQCV010000003">
    <property type="protein sequence ID" value="KAH1113752.1"/>
    <property type="molecule type" value="Genomic_DNA"/>
</dbReference>
<proteinExistence type="predicted"/>
<reference evidence="2 3" key="1">
    <citation type="journal article" date="2021" name="Plant Biotechnol. J.">
        <title>Multi-omics assisted identification of the key and species-specific regulatory components of drought-tolerant mechanisms in Gossypium stocksii.</title>
        <authorList>
            <person name="Yu D."/>
            <person name="Ke L."/>
            <person name="Zhang D."/>
            <person name="Wu Y."/>
            <person name="Sun Y."/>
            <person name="Mei J."/>
            <person name="Sun J."/>
            <person name="Sun Y."/>
        </authorList>
    </citation>
    <scope>NUCLEOTIDE SEQUENCE [LARGE SCALE GENOMIC DNA]</scope>
    <source>
        <strain evidence="3">cv. E1</strain>
        <tissue evidence="2">Leaf</tissue>
    </source>
</reference>
<comment type="caution">
    <text evidence="2">The sequence shown here is derived from an EMBL/GenBank/DDBJ whole genome shotgun (WGS) entry which is preliminary data.</text>
</comment>
<accession>A0A9D3W6G3</accession>
<feature type="signal peptide" evidence="1">
    <location>
        <begin position="1"/>
        <end position="22"/>
    </location>
</feature>
<keyword evidence="1" id="KW-0732">Signal</keyword>